<gene>
    <name evidence="3" type="ORF">BDY17DRAFT_176646</name>
</gene>
<dbReference type="PANTHER" id="PTHR42109">
    <property type="entry name" value="UNPLACED GENOMIC SCAFFOLD UM_SCAF_CONTIG_1.265, WHOLE GENOME SHOTGUN SEQUENCE"/>
    <property type="match status" value="1"/>
</dbReference>
<feature type="transmembrane region" description="Helical" evidence="1">
    <location>
        <begin position="178"/>
        <end position="197"/>
    </location>
</feature>
<sequence length="263" mass="29082">MLNERMSLGIAITAFYAPAVPLAIYNFWRNRSVRPRMAWSPMILFTLMRLASGIITILLWQHPSNLNTGLIIADLVLLNIGVVTFIVAGIGQVRIVLIDNYSHHPISNKIGSALRASYVIAVALLAAGGGLVTSDGKIARILGLVGYAILAVELAVLIGMEVCFFMRRHELLQTSRKVILASFAIAPFLIVRVAYGFLDVAHELDFTSKWSPLFGNIYAFAFMCLFMEYVILCIYLWLGFSITSERRDAQRRSALATGDAPKV</sequence>
<dbReference type="InterPro" id="IPR056119">
    <property type="entry name" value="DUF7702"/>
</dbReference>
<dbReference type="RefSeq" id="XP_033588637.1">
    <property type="nucleotide sequence ID" value="XM_033729864.1"/>
</dbReference>
<dbReference type="Proteomes" id="UP000799767">
    <property type="component" value="Unassembled WGS sequence"/>
</dbReference>
<proteinExistence type="predicted"/>
<evidence type="ECO:0000256" key="1">
    <source>
        <dbReference type="SAM" id="Phobius"/>
    </source>
</evidence>
<reference evidence="3" key="1">
    <citation type="journal article" date="2020" name="Stud. Mycol.">
        <title>101 Dothideomycetes genomes: a test case for predicting lifestyles and emergence of pathogens.</title>
        <authorList>
            <person name="Haridas S."/>
            <person name="Albert R."/>
            <person name="Binder M."/>
            <person name="Bloem J."/>
            <person name="Labutti K."/>
            <person name="Salamov A."/>
            <person name="Andreopoulos B."/>
            <person name="Baker S."/>
            <person name="Barry K."/>
            <person name="Bills G."/>
            <person name="Bluhm B."/>
            <person name="Cannon C."/>
            <person name="Castanera R."/>
            <person name="Culley D."/>
            <person name="Daum C."/>
            <person name="Ezra D."/>
            <person name="Gonzalez J."/>
            <person name="Henrissat B."/>
            <person name="Kuo A."/>
            <person name="Liang C."/>
            <person name="Lipzen A."/>
            <person name="Lutzoni F."/>
            <person name="Magnuson J."/>
            <person name="Mondo S."/>
            <person name="Nolan M."/>
            <person name="Ohm R."/>
            <person name="Pangilinan J."/>
            <person name="Park H.-J."/>
            <person name="Ramirez L."/>
            <person name="Alfaro M."/>
            <person name="Sun H."/>
            <person name="Tritt A."/>
            <person name="Yoshinaga Y."/>
            <person name="Zwiers L.-H."/>
            <person name="Turgeon B."/>
            <person name="Goodwin S."/>
            <person name="Spatafora J."/>
            <person name="Crous P."/>
            <person name="Grigoriev I."/>
        </authorList>
    </citation>
    <scope>NUCLEOTIDE SEQUENCE</scope>
    <source>
        <strain evidence="3">CBS 113389</strain>
    </source>
</reference>
<evidence type="ECO:0000313" key="3">
    <source>
        <dbReference type="EMBL" id="KAF2482067.1"/>
    </source>
</evidence>
<keyword evidence="4" id="KW-1185">Reference proteome</keyword>
<evidence type="ECO:0000259" key="2">
    <source>
        <dbReference type="Pfam" id="PF24800"/>
    </source>
</evidence>
<name>A0A6A6PS72_9PEZI</name>
<feature type="transmembrane region" description="Helical" evidence="1">
    <location>
        <begin position="39"/>
        <end position="60"/>
    </location>
</feature>
<feature type="domain" description="DUF7702" evidence="2">
    <location>
        <begin position="3"/>
        <end position="242"/>
    </location>
</feature>
<dbReference type="Pfam" id="PF24800">
    <property type="entry name" value="DUF7702"/>
    <property type="match status" value="1"/>
</dbReference>
<organism evidence="3 4">
    <name type="scientific">Neohortaea acidophila</name>
    <dbReference type="NCBI Taxonomy" id="245834"/>
    <lineage>
        <taxon>Eukaryota</taxon>
        <taxon>Fungi</taxon>
        <taxon>Dikarya</taxon>
        <taxon>Ascomycota</taxon>
        <taxon>Pezizomycotina</taxon>
        <taxon>Dothideomycetes</taxon>
        <taxon>Dothideomycetidae</taxon>
        <taxon>Mycosphaerellales</taxon>
        <taxon>Teratosphaeriaceae</taxon>
        <taxon>Neohortaea</taxon>
    </lineage>
</organism>
<dbReference type="OrthoDB" id="2560628at2759"/>
<keyword evidence="1" id="KW-1133">Transmembrane helix</keyword>
<keyword evidence="1" id="KW-0472">Membrane</keyword>
<feature type="transmembrane region" description="Helical" evidence="1">
    <location>
        <begin position="6"/>
        <end position="27"/>
    </location>
</feature>
<feature type="transmembrane region" description="Helical" evidence="1">
    <location>
        <begin position="112"/>
        <end position="132"/>
    </location>
</feature>
<accession>A0A6A6PS72</accession>
<evidence type="ECO:0000313" key="4">
    <source>
        <dbReference type="Proteomes" id="UP000799767"/>
    </source>
</evidence>
<dbReference type="EMBL" id="MU001637">
    <property type="protein sequence ID" value="KAF2482067.1"/>
    <property type="molecule type" value="Genomic_DNA"/>
</dbReference>
<feature type="transmembrane region" description="Helical" evidence="1">
    <location>
        <begin position="66"/>
        <end position="91"/>
    </location>
</feature>
<dbReference type="GeneID" id="54470866"/>
<dbReference type="PANTHER" id="PTHR42109:SF2">
    <property type="entry name" value="INTEGRAL MEMBRANE PROTEIN"/>
    <property type="match status" value="1"/>
</dbReference>
<protein>
    <recommendedName>
        <fullName evidence="2">DUF7702 domain-containing protein</fullName>
    </recommendedName>
</protein>
<feature type="transmembrane region" description="Helical" evidence="1">
    <location>
        <begin position="144"/>
        <end position="166"/>
    </location>
</feature>
<feature type="transmembrane region" description="Helical" evidence="1">
    <location>
        <begin position="217"/>
        <end position="238"/>
    </location>
</feature>
<dbReference type="AlphaFoldDB" id="A0A6A6PS72"/>
<keyword evidence="1" id="KW-0812">Transmembrane</keyword>